<comment type="caution">
    <text evidence="9">The sequence shown here is derived from an EMBL/GenBank/DDBJ whole genome shotgun (WGS) entry which is preliminary data.</text>
</comment>
<evidence type="ECO:0008006" key="11">
    <source>
        <dbReference type="Google" id="ProtNLM"/>
    </source>
</evidence>
<evidence type="ECO:0000256" key="7">
    <source>
        <dbReference type="SAM" id="Coils"/>
    </source>
</evidence>
<evidence type="ECO:0000256" key="6">
    <source>
        <dbReference type="ARBA" id="ARBA00023212"/>
    </source>
</evidence>
<proteinExistence type="inferred from homology"/>
<keyword evidence="5 7" id="KW-0175">Coiled coil</keyword>
<dbReference type="PANTHER" id="PTHR31246">
    <property type="entry name" value="MICROTUBULE-ASSOCIATED PROTEIN 70-2"/>
    <property type="match status" value="1"/>
</dbReference>
<keyword evidence="6" id="KW-0206">Cytoskeleton</keyword>
<comment type="similarity">
    <text evidence="2">Belongs to the MAP70 family.</text>
</comment>
<keyword evidence="4" id="KW-0493">Microtubule</keyword>
<feature type="coiled-coil region" evidence="7">
    <location>
        <begin position="238"/>
        <end position="307"/>
    </location>
</feature>
<dbReference type="PANTHER" id="PTHR31246:SF5">
    <property type="entry name" value="MICROTUBULE-ASSOCIATED PROTEIN 70-5"/>
    <property type="match status" value="1"/>
</dbReference>
<protein>
    <recommendedName>
        <fullName evidence="11">Microtubule-associated protein 70-5</fullName>
    </recommendedName>
</protein>
<dbReference type="AlphaFoldDB" id="A0A9D5BZV4"/>
<organism evidence="9 10">
    <name type="scientific">Dioscorea zingiberensis</name>
    <dbReference type="NCBI Taxonomy" id="325984"/>
    <lineage>
        <taxon>Eukaryota</taxon>
        <taxon>Viridiplantae</taxon>
        <taxon>Streptophyta</taxon>
        <taxon>Embryophyta</taxon>
        <taxon>Tracheophyta</taxon>
        <taxon>Spermatophyta</taxon>
        <taxon>Magnoliopsida</taxon>
        <taxon>Liliopsida</taxon>
        <taxon>Dioscoreales</taxon>
        <taxon>Dioscoreaceae</taxon>
        <taxon>Dioscorea</taxon>
    </lineage>
</organism>
<name>A0A9D5BZV4_9LILI</name>
<reference evidence="9" key="2">
    <citation type="journal article" date="2022" name="Hortic Res">
        <title>The genome of Dioscorea zingiberensis sheds light on the biosynthesis, origin and evolution of the medicinally important diosgenin saponins.</title>
        <authorList>
            <person name="Li Y."/>
            <person name="Tan C."/>
            <person name="Li Z."/>
            <person name="Guo J."/>
            <person name="Li S."/>
            <person name="Chen X."/>
            <person name="Wang C."/>
            <person name="Dai X."/>
            <person name="Yang H."/>
            <person name="Song W."/>
            <person name="Hou L."/>
            <person name="Xu J."/>
            <person name="Tong Z."/>
            <person name="Xu A."/>
            <person name="Yuan X."/>
            <person name="Wang W."/>
            <person name="Yang Q."/>
            <person name="Chen L."/>
            <person name="Sun Z."/>
            <person name="Wang K."/>
            <person name="Pan B."/>
            <person name="Chen J."/>
            <person name="Bao Y."/>
            <person name="Liu F."/>
            <person name="Qi X."/>
            <person name="Gang D.R."/>
            <person name="Wen J."/>
            <person name="Li J."/>
        </authorList>
    </citation>
    <scope>NUCLEOTIDE SEQUENCE</scope>
    <source>
        <strain evidence="9">Dzin_1.0</strain>
    </source>
</reference>
<evidence type="ECO:0000313" key="10">
    <source>
        <dbReference type="Proteomes" id="UP001085076"/>
    </source>
</evidence>
<evidence type="ECO:0000256" key="5">
    <source>
        <dbReference type="ARBA" id="ARBA00023054"/>
    </source>
</evidence>
<evidence type="ECO:0000256" key="8">
    <source>
        <dbReference type="SAM" id="MobiDB-lite"/>
    </source>
</evidence>
<comment type="subcellular location">
    <subcellularLocation>
        <location evidence="1">Cytoplasm</location>
        <location evidence="1">Cytoskeleton</location>
    </subcellularLocation>
</comment>
<evidence type="ECO:0000256" key="1">
    <source>
        <dbReference type="ARBA" id="ARBA00004245"/>
    </source>
</evidence>
<feature type="coiled-coil region" evidence="7">
    <location>
        <begin position="17"/>
        <end position="100"/>
    </location>
</feature>
<evidence type="ECO:0000256" key="3">
    <source>
        <dbReference type="ARBA" id="ARBA00022490"/>
    </source>
</evidence>
<dbReference type="OrthoDB" id="1906253at2759"/>
<evidence type="ECO:0000256" key="2">
    <source>
        <dbReference type="ARBA" id="ARBA00008825"/>
    </source>
</evidence>
<dbReference type="Pfam" id="PF07058">
    <property type="entry name" value="MAP70"/>
    <property type="match status" value="1"/>
</dbReference>
<sequence>MGSLQEGGQRERFPSSSHLLMIELDRLENKLREKERELGASNNEIKTLKMMELMKDKAMTEIRNELMKLDEKLRTTEKQLEEKNLEIKKLRCEKKEALAAQFAAEAALRRVHATQKDEEVVSVEDIIAPLQYEIKVYKDEITVLKEGNKALERVTKSKDMALAEAEKILRSTLEQALIVENMRNQNFELKRQIMILQEENKLLDKTNHQKVVEVQKLTQTIQELDDSLLTRRTANNTLCEYQRQVSQLNEEKKALERELAKAKVSENRVATVVANEWKDENDKVQPAKQWLEERRYLQGEIQRLRDKLAVSERSVKAEAQLKDKVQLRLDTLEEGLKHALSSSTKQAEGLNKVIKVTSQSVGPKRRSVSQPRASLIGNRIFTQQQPNSTFEGADSTINMTQVNKLDTNHVTGKHVFRKIFSAPRSKFSDDNGKENTRVKTNSTRSVDEIFFKEVEVSGEEETSRCSDVNSQNTGTIKNVHDDTVSGFLYDRLQKEVIRLKRSQEEKEGELNAKDDEIKMLLRKVDALTKATEVESKYTKREVASRGKELLVIKSDSIKQKNRSMSNSRRSIKLPDVCTSSRGA</sequence>
<dbReference type="EMBL" id="JAGGNH010000009">
    <property type="protein sequence ID" value="KAJ0963537.1"/>
    <property type="molecule type" value="Genomic_DNA"/>
</dbReference>
<dbReference type="InterPro" id="IPR009768">
    <property type="entry name" value="MAP70"/>
</dbReference>
<feature type="region of interest" description="Disordered" evidence="8">
    <location>
        <begin position="555"/>
        <end position="583"/>
    </location>
</feature>
<dbReference type="Proteomes" id="UP001085076">
    <property type="component" value="Miscellaneous, Linkage group lg09"/>
</dbReference>
<feature type="coiled-coil region" evidence="7">
    <location>
        <begin position="489"/>
        <end position="530"/>
    </location>
</feature>
<reference evidence="9" key="1">
    <citation type="submission" date="2021-03" db="EMBL/GenBank/DDBJ databases">
        <authorList>
            <person name="Li Z."/>
            <person name="Yang C."/>
        </authorList>
    </citation>
    <scope>NUCLEOTIDE SEQUENCE</scope>
    <source>
        <strain evidence="9">Dzin_1.0</strain>
        <tissue evidence="9">Leaf</tissue>
    </source>
</reference>
<evidence type="ECO:0000313" key="9">
    <source>
        <dbReference type="EMBL" id="KAJ0963537.1"/>
    </source>
</evidence>
<gene>
    <name evidence="9" type="ORF">J5N97_028659</name>
</gene>
<keyword evidence="10" id="KW-1185">Reference proteome</keyword>
<keyword evidence="3" id="KW-0963">Cytoplasm</keyword>
<accession>A0A9D5BZV4</accession>
<dbReference type="GO" id="GO:0007010">
    <property type="term" value="P:cytoskeleton organization"/>
    <property type="evidence" value="ECO:0007669"/>
    <property type="project" value="InterPro"/>
</dbReference>
<evidence type="ECO:0000256" key="4">
    <source>
        <dbReference type="ARBA" id="ARBA00022701"/>
    </source>
</evidence>
<dbReference type="GO" id="GO:0008017">
    <property type="term" value="F:microtubule binding"/>
    <property type="evidence" value="ECO:0007669"/>
    <property type="project" value="InterPro"/>
</dbReference>
<dbReference type="GO" id="GO:0005874">
    <property type="term" value="C:microtubule"/>
    <property type="evidence" value="ECO:0007669"/>
    <property type="project" value="UniProtKB-KW"/>
</dbReference>